<dbReference type="GO" id="GO:0005886">
    <property type="term" value="C:plasma membrane"/>
    <property type="evidence" value="ECO:0007669"/>
    <property type="project" value="TreeGrafter"/>
</dbReference>
<dbReference type="NCBIfam" id="TIGR00254">
    <property type="entry name" value="GGDEF"/>
    <property type="match status" value="1"/>
</dbReference>
<dbReference type="SUPFAM" id="SSF55073">
    <property type="entry name" value="Nucleotide cyclase"/>
    <property type="match status" value="1"/>
</dbReference>
<dbReference type="InterPro" id="IPR043128">
    <property type="entry name" value="Rev_trsase/Diguanyl_cyclase"/>
</dbReference>
<dbReference type="AlphaFoldDB" id="A0A976AAK0"/>
<dbReference type="GO" id="GO:0043709">
    <property type="term" value="P:cell adhesion involved in single-species biofilm formation"/>
    <property type="evidence" value="ECO:0007669"/>
    <property type="project" value="TreeGrafter"/>
</dbReference>
<dbReference type="PROSITE" id="PS50887">
    <property type="entry name" value="GGDEF"/>
    <property type="match status" value="1"/>
</dbReference>
<gene>
    <name evidence="5" type="ORF">CBM2587_P10016</name>
</gene>
<dbReference type="SMART" id="SM00267">
    <property type="entry name" value="GGDEF"/>
    <property type="match status" value="1"/>
</dbReference>
<feature type="transmembrane region" description="Helical" evidence="3">
    <location>
        <begin position="313"/>
        <end position="333"/>
    </location>
</feature>
<dbReference type="Pfam" id="PF00990">
    <property type="entry name" value="GGDEF"/>
    <property type="match status" value="1"/>
</dbReference>
<dbReference type="PANTHER" id="PTHR45138:SF9">
    <property type="entry name" value="DIGUANYLATE CYCLASE DGCM-RELATED"/>
    <property type="match status" value="1"/>
</dbReference>
<dbReference type="GO" id="GO:0052621">
    <property type="term" value="F:diguanylate cyclase activity"/>
    <property type="evidence" value="ECO:0007669"/>
    <property type="project" value="UniProtKB-EC"/>
</dbReference>
<evidence type="ECO:0000313" key="5">
    <source>
        <dbReference type="EMBL" id="SOY73054.1"/>
    </source>
</evidence>
<dbReference type="InterPro" id="IPR050469">
    <property type="entry name" value="Diguanylate_Cyclase"/>
</dbReference>
<dbReference type="Gene3D" id="3.30.450.20">
    <property type="entry name" value="PAS domain"/>
    <property type="match status" value="2"/>
</dbReference>
<sequence length="525" mass="56978">MGNPRTTTMTSAPDTAIAPLPPQPMTAARFSPAALMVPLALMLVAAITALTATALLQMRRDALASAREASANLALTLERSIARNLQLHEASMRHALDAMRNPAVMALAPSLRQRVLFGAFNEGEDIGALLVADAQGRLILDSRHWPPRAVNLADRDYFIAQRDLGQSAVYLSRPFQPRLVPDNPTSIALSLRVPGPDGQFAGIVASTLRLEYFRKLFAGVALGEGGALALMRHDGTILMRRPLDASLIGRTVPTTPAFAPMLREPHGELIAAGTVDGIRRLYSFRRVDGFPLTIVVGRAMDDVLAVWRTRAWWFAGLVMAMNLAIVTLAISLARQWRRRLAVEAHLRWLADTDGLTGLGSRRALDEIADREWRRSRREVRPLSLLMIDVDYFKQFNDRYGHVAGDDALAAVGKCVRQQLRRAGDYAGRYGGEEFAVLLPGTDAARAAAIAEAVRASVLALGIENAGSPFGRISVSVGVVTEGNGSASPVYPDLRAFFRAADEALYRAKRAGRNRVLSLRAADSPA</sequence>
<keyword evidence="3" id="KW-1133">Transmembrane helix</keyword>
<dbReference type="FunFam" id="3.30.70.270:FF:000001">
    <property type="entry name" value="Diguanylate cyclase domain protein"/>
    <property type="match status" value="1"/>
</dbReference>
<name>A0A976AAK0_9BURK</name>
<dbReference type="InterPro" id="IPR000160">
    <property type="entry name" value="GGDEF_dom"/>
</dbReference>
<dbReference type="InterPro" id="IPR029787">
    <property type="entry name" value="Nucleotide_cyclase"/>
</dbReference>
<keyword evidence="3" id="KW-0472">Membrane</keyword>
<feature type="transmembrane region" description="Helical" evidence="3">
    <location>
        <begin position="33"/>
        <end position="56"/>
    </location>
</feature>
<dbReference type="Gene3D" id="3.30.70.270">
    <property type="match status" value="1"/>
</dbReference>
<evidence type="ECO:0000313" key="6">
    <source>
        <dbReference type="Proteomes" id="UP000256780"/>
    </source>
</evidence>
<dbReference type="CDD" id="cd12914">
    <property type="entry name" value="PDC1_DGC_like"/>
    <property type="match status" value="1"/>
</dbReference>
<comment type="catalytic activity">
    <reaction evidence="2">
        <text>2 GTP = 3',3'-c-di-GMP + 2 diphosphate</text>
        <dbReference type="Rhea" id="RHEA:24898"/>
        <dbReference type="ChEBI" id="CHEBI:33019"/>
        <dbReference type="ChEBI" id="CHEBI:37565"/>
        <dbReference type="ChEBI" id="CHEBI:58805"/>
        <dbReference type="EC" id="2.7.7.65"/>
    </reaction>
</comment>
<proteinExistence type="predicted"/>
<dbReference type="PANTHER" id="PTHR45138">
    <property type="entry name" value="REGULATORY COMPONENTS OF SENSORY TRANSDUCTION SYSTEM"/>
    <property type="match status" value="1"/>
</dbReference>
<comment type="caution">
    <text evidence="5">The sequence shown here is derived from an EMBL/GenBank/DDBJ whole genome shotgun (WGS) entry which is preliminary data.</text>
</comment>
<dbReference type="Proteomes" id="UP000256780">
    <property type="component" value="Plasmid CBM2587_p"/>
</dbReference>
<dbReference type="Pfam" id="PF22588">
    <property type="entry name" value="dCache_1_like"/>
    <property type="match status" value="1"/>
</dbReference>
<dbReference type="CDD" id="cd01949">
    <property type="entry name" value="GGDEF"/>
    <property type="match status" value="1"/>
</dbReference>
<dbReference type="CDD" id="cd12915">
    <property type="entry name" value="PDC2_DGC_like"/>
    <property type="match status" value="1"/>
</dbReference>
<accession>A0A976AAK0</accession>
<dbReference type="InterPro" id="IPR054327">
    <property type="entry name" value="His-kinase-like_sensor"/>
</dbReference>
<feature type="domain" description="GGDEF" evidence="4">
    <location>
        <begin position="380"/>
        <end position="520"/>
    </location>
</feature>
<dbReference type="GO" id="GO:1902201">
    <property type="term" value="P:negative regulation of bacterial-type flagellum-dependent cell motility"/>
    <property type="evidence" value="ECO:0007669"/>
    <property type="project" value="TreeGrafter"/>
</dbReference>
<protein>
    <recommendedName>
        <fullName evidence="1">diguanylate cyclase</fullName>
        <ecNumber evidence="1">2.7.7.65</ecNumber>
    </recommendedName>
</protein>
<evidence type="ECO:0000256" key="3">
    <source>
        <dbReference type="SAM" id="Phobius"/>
    </source>
</evidence>
<evidence type="ECO:0000256" key="1">
    <source>
        <dbReference type="ARBA" id="ARBA00012528"/>
    </source>
</evidence>
<reference evidence="5 6" key="1">
    <citation type="submission" date="2018-01" db="EMBL/GenBank/DDBJ databases">
        <authorList>
            <person name="Clerissi C."/>
        </authorList>
    </citation>
    <scope>NUCLEOTIDE SEQUENCE [LARGE SCALE GENOMIC DNA]</scope>
    <source>
        <strain evidence="5">Cupriavidus sp. LMG 19464</strain>
        <plasmid evidence="6">cbm2587_p</plasmid>
    </source>
</reference>
<organism evidence="5 6">
    <name type="scientific">Cupriavidus taiwanensis</name>
    <dbReference type="NCBI Taxonomy" id="164546"/>
    <lineage>
        <taxon>Bacteria</taxon>
        <taxon>Pseudomonadati</taxon>
        <taxon>Pseudomonadota</taxon>
        <taxon>Betaproteobacteria</taxon>
        <taxon>Burkholderiales</taxon>
        <taxon>Burkholderiaceae</taxon>
        <taxon>Cupriavidus</taxon>
    </lineage>
</organism>
<evidence type="ECO:0000256" key="2">
    <source>
        <dbReference type="ARBA" id="ARBA00034247"/>
    </source>
</evidence>
<dbReference type="EC" id="2.7.7.65" evidence="1"/>
<keyword evidence="3" id="KW-0812">Transmembrane</keyword>
<evidence type="ECO:0000259" key="4">
    <source>
        <dbReference type="PROSITE" id="PS50887"/>
    </source>
</evidence>
<geneLocation type="plasmid" evidence="6">
    <name>cbm2587_p</name>
</geneLocation>
<dbReference type="EMBL" id="OFSQ01000039">
    <property type="protein sequence ID" value="SOY73054.1"/>
    <property type="molecule type" value="Genomic_DNA"/>
</dbReference>